<sequence>MVREERVSAKGFGQRERAEWNLRHLVIATSVTNGVLRLKENADGPAAGPEEIGGFKERRSAVAESKTLDTAALN</sequence>
<accession>A0AAW1DNP0</accession>
<dbReference type="AlphaFoldDB" id="A0AAW1DNP0"/>
<reference evidence="2 3" key="1">
    <citation type="submission" date="2022-12" db="EMBL/GenBank/DDBJ databases">
        <title>Chromosome-level genome assembly of true bugs.</title>
        <authorList>
            <person name="Ma L."/>
            <person name="Li H."/>
        </authorList>
    </citation>
    <scope>NUCLEOTIDE SEQUENCE [LARGE SCALE GENOMIC DNA]</scope>
    <source>
        <strain evidence="2">Lab_2022b</strain>
    </source>
</reference>
<proteinExistence type="predicted"/>
<evidence type="ECO:0000256" key="1">
    <source>
        <dbReference type="SAM" id="MobiDB-lite"/>
    </source>
</evidence>
<protein>
    <submittedName>
        <fullName evidence="2">Uncharacterized protein</fullName>
    </submittedName>
</protein>
<dbReference type="Proteomes" id="UP001461498">
    <property type="component" value="Unassembled WGS sequence"/>
</dbReference>
<keyword evidence="3" id="KW-1185">Reference proteome</keyword>
<dbReference type="EMBL" id="JAPXFL010000002">
    <property type="protein sequence ID" value="KAK9509955.1"/>
    <property type="molecule type" value="Genomic_DNA"/>
</dbReference>
<gene>
    <name evidence="2" type="ORF">O3M35_004837</name>
</gene>
<evidence type="ECO:0000313" key="3">
    <source>
        <dbReference type="Proteomes" id="UP001461498"/>
    </source>
</evidence>
<comment type="caution">
    <text evidence="2">The sequence shown here is derived from an EMBL/GenBank/DDBJ whole genome shotgun (WGS) entry which is preliminary data.</text>
</comment>
<evidence type="ECO:0000313" key="2">
    <source>
        <dbReference type="EMBL" id="KAK9509955.1"/>
    </source>
</evidence>
<organism evidence="2 3">
    <name type="scientific">Rhynocoris fuscipes</name>
    <dbReference type="NCBI Taxonomy" id="488301"/>
    <lineage>
        <taxon>Eukaryota</taxon>
        <taxon>Metazoa</taxon>
        <taxon>Ecdysozoa</taxon>
        <taxon>Arthropoda</taxon>
        <taxon>Hexapoda</taxon>
        <taxon>Insecta</taxon>
        <taxon>Pterygota</taxon>
        <taxon>Neoptera</taxon>
        <taxon>Paraneoptera</taxon>
        <taxon>Hemiptera</taxon>
        <taxon>Heteroptera</taxon>
        <taxon>Panheteroptera</taxon>
        <taxon>Cimicomorpha</taxon>
        <taxon>Reduviidae</taxon>
        <taxon>Harpactorinae</taxon>
        <taxon>Harpactorini</taxon>
        <taxon>Rhynocoris</taxon>
    </lineage>
</organism>
<name>A0AAW1DNP0_9HEMI</name>
<feature type="region of interest" description="Disordered" evidence="1">
    <location>
        <begin position="41"/>
        <end position="60"/>
    </location>
</feature>